<dbReference type="AlphaFoldDB" id="A0AAW1TAB1"/>
<sequence length="1184" mass="127028">MTYPAQLKAKLAHPLPEVQLRSARSLLFKLKHRLVDSNDLGQADISALTGALRTTSCPPLIHTLVEAIQQIAAMPGMASLLITCNCIDTIHAVAESEMASVRATCKTIEALLLAAPPDHQSPAQQESILPAQQKECHMKLKAVTRKLDLDQAYTAAHKENDSGQSNMADFAEVGIDERLARQQTRAGCRMDSVPALAGSAEGNFSLFEGCVQLPATSISAQDDQHLFDLLIRLQFSQEAMVVLQAVEALHGDIQIMAAPEVLLQRPAGLQALLHLLDHPDPQSLIPYAVLRLLQSLVNRFKQRLLLKCDGSFQSGPELLQGPGNASAEVSSWNHVNAKASLPDLRQEESAYSKVTLAAHEICLAVVPLLHNIRFHPASMSFMSEQCPTEVFLKVVNSELMSCLEVLVVDEVACNYVPAIRAVFVGLLAALNSTAARAVTEAAAAQSHVGRLDRLLATSCQVGLDDAVGFAREACAVLAGLHYLHPAEAASAAHRLTAALLGHAVGPTSQSLQHLLQAAPITLDDKELWAVLLELVCTLLATGQTSAHACQLLLVALRSSALEWLAAPASVAAPGRAPLALCNQGSRPMLGDLQEALLNAHLTQAVMETMAMTLQAAILQGMGRVAFGLVDGTGLIQTLVDGYVASAAATSTQRLWAVIVISTLVETVHGARGDDQHLSTSPGQQDVSTVLSWTLQSLLRHVCMAKMEERVIPTHAAQQLQQTMMQCLKLIMAALTTSSWSLAWAEVGGCWWLMRMARDEDAVVRAAAWEMLVLLIQPDAHPTLCMLLKACPDVATTALKAVMDGKECSGVRAAAIQFLCMAMVDSEAAATTDLNPDDRQLPGLWDFGVEAIIRNLELWASLSDIMQDETAPPRALLAYSPAAKMVALKLDFHVHLMELLSAAAAAMPDRNTHARHKKAAGLHSHTAAPSADVKGQAQENAALTKASASVRQIGLLLGMVGHFVHESEAAGHALMLAGLGQFLDQLWQPGASREQLHHILCLLVRLLPSCQPARAALSTKRGPITLLERAVKCLADAGEDATFHLAASALRSLSAAHDGAAQLLRSTTFLSEGRRLLQSLLQGKQWKQGCAILQVYVNLAASPAGQKQLFQSPAAAASSLWTLAYHSEKIKAALRKLPDLALHLGTAEYQTYKCMKDKEAPMELQQLCRDAAHCLKQLRAAVVTS</sequence>
<keyword evidence="3" id="KW-1185">Reference proteome</keyword>
<dbReference type="InterPro" id="IPR016024">
    <property type="entry name" value="ARM-type_fold"/>
</dbReference>
<evidence type="ECO:0000313" key="2">
    <source>
        <dbReference type="EMBL" id="KAK9865715.1"/>
    </source>
</evidence>
<protein>
    <recommendedName>
        <fullName evidence="4">Rotatin</fullName>
    </recommendedName>
</protein>
<evidence type="ECO:0000313" key="3">
    <source>
        <dbReference type="Proteomes" id="UP001485043"/>
    </source>
</evidence>
<dbReference type="Proteomes" id="UP001485043">
    <property type="component" value="Unassembled WGS sequence"/>
</dbReference>
<organism evidence="2 3">
    <name type="scientific">Apatococcus fuscideae</name>
    <dbReference type="NCBI Taxonomy" id="2026836"/>
    <lineage>
        <taxon>Eukaryota</taxon>
        <taxon>Viridiplantae</taxon>
        <taxon>Chlorophyta</taxon>
        <taxon>core chlorophytes</taxon>
        <taxon>Trebouxiophyceae</taxon>
        <taxon>Chlorellales</taxon>
        <taxon>Chlorellaceae</taxon>
        <taxon>Apatococcus</taxon>
    </lineage>
</organism>
<dbReference type="PANTHER" id="PTHR31691">
    <property type="entry name" value="ROTATIN"/>
    <property type="match status" value="1"/>
</dbReference>
<gene>
    <name evidence="2" type="ORF">WJX84_009345</name>
</gene>
<dbReference type="SUPFAM" id="SSF48371">
    <property type="entry name" value="ARM repeat"/>
    <property type="match status" value="1"/>
</dbReference>
<dbReference type="PANTHER" id="PTHR31691:SF1">
    <property type="entry name" value="ROTATIN"/>
    <property type="match status" value="1"/>
</dbReference>
<accession>A0AAW1TAB1</accession>
<dbReference type="EMBL" id="JALJOV010000224">
    <property type="protein sequence ID" value="KAK9865715.1"/>
    <property type="molecule type" value="Genomic_DNA"/>
</dbReference>
<reference evidence="2 3" key="1">
    <citation type="journal article" date="2024" name="Nat. Commun.">
        <title>Phylogenomics reveals the evolutionary origins of lichenization in chlorophyte algae.</title>
        <authorList>
            <person name="Puginier C."/>
            <person name="Libourel C."/>
            <person name="Otte J."/>
            <person name="Skaloud P."/>
            <person name="Haon M."/>
            <person name="Grisel S."/>
            <person name="Petersen M."/>
            <person name="Berrin J.G."/>
            <person name="Delaux P.M."/>
            <person name="Dal Grande F."/>
            <person name="Keller J."/>
        </authorList>
    </citation>
    <scope>NUCLEOTIDE SEQUENCE [LARGE SCALE GENOMIC DNA]</scope>
    <source>
        <strain evidence="2 3">SAG 2523</strain>
    </source>
</reference>
<comment type="caution">
    <text evidence="2">The sequence shown here is derived from an EMBL/GenBank/DDBJ whole genome shotgun (WGS) entry which is preliminary data.</text>
</comment>
<dbReference type="InterPro" id="IPR030791">
    <property type="entry name" value="Rotatin"/>
</dbReference>
<feature type="region of interest" description="Disordered" evidence="1">
    <location>
        <begin position="909"/>
        <end position="935"/>
    </location>
</feature>
<dbReference type="GO" id="GO:0036064">
    <property type="term" value="C:ciliary basal body"/>
    <property type="evidence" value="ECO:0007669"/>
    <property type="project" value="InterPro"/>
</dbReference>
<name>A0AAW1TAB1_9CHLO</name>
<proteinExistence type="predicted"/>
<evidence type="ECO:0000256" key="1">
    <source>
        <dbReference type="SAM" id="MobiDB-lite"/>
    </source>
</evidence>
<evidence type="ECO:0008006" key="4">
    <source>
        <dbReference type="Google" id="ProtNLM"/>
    </source>
</evidence>
<dbReference type="GO" id="GO:0044782">
    <property type="term" value="P:cilium organization"/>
    <property type="evidence" value="ECO:0007669"/>
    <property type="project" value="InterPro"/>
</dbReference>